<keyword evidence="8" id="KW-1185">Reference proteome</keyword>
<protein>
    <submittedName>
        <fullName evidence="7">BMP family ABC transporter substrate-binding protein</fullName>
    </submittedName>
</protein>
<dbReference type="PANTHER" id="PTHR34296:SF2">
    <property type="entry name" value="ABC TRANSPORTER GUANOSINE-BINDING PROTEIN NUPN"/>
    <property type="match status" value="1"/>
</dbReference>
<evidence type="ECO:0000259" key="6">
    <source>
        <dbReference type="Pfam" id="PF02608"/>
    </source>
</evidence>
<evidence type="ECO:0000313" key="7">
    <source>
        <dbReference type="EMBL" id="GGE27839.1"/>
    </source>
</evidence>
<dbReference type="InterPro" id="IPR003760">
    <property type="entry name" value="PnrA-like"/>
</dbReference>
<dbReference type="InterPro" id="IPR050957">
    <property type="entry name" value="BMP_lipoprotein"/>
</dbReference>
<keyword evidence="4" id="KW-0472">Membrane</keyword>
<evidence type="ECO:0000256" key="5">
    <source>
        <dbReference type="ARBA" id="ARBA00023288"/>
    </source>
</evidence>
<evidence type="ECO:0000313" key="8">
    <source>
        <dbReference type="Proteomes" id="UP000612855"/>
    </source>
</evidence>
<keyword evidence="5" id="KW-0449">Lipoprotein</keyword>
<evidence type="ECO:0000256" key="3">
    <source>
        <dbReference type="ARBA" id="ARBA00022729"/>
    </source>
</evidence>
<comment type="subcellular location">
    <subcellularLocation>
        <location evidence="1">Cell membrane</location>
    </subcellularLocation>
</comment>
<name>A0A917A5A9_9RHOB</name>
<evidence type="ECO:0000256" key="1">
    <source>
        <dbReference type="ARBA" id="ARBA00004236"/>
    </source>
</evidence>
<keyword evidence="3" id="KW-0732">Signal</keyword>
<dbReference type="PANTHER" id="PTHR34296">
    <property type="entry name" value="TRANSCRIPTIONAL ACTIVATOR PROTEIN MED"/>
    <property type="match status" value="1"/>
</dbReference>
<feature type="domain" description="ABC transporter substrate-binding protein PnrA-like" evidence="6">
    <location>
        <begin position="2"/>
        <end position="266"/>
    </location>
</feature>
<evidence type="ECO:0000256" key="2">
    <source>
        <dbReference type="ARBA" id="ARBA00022475"/>
    </source>
</evidence>
<organism evidence="7 8">
    <name type="scientific">Primorskyibacter flagellatus</name>
    <dbReference type="NCBI Taxonomy" id="1387277"/>
    <lineage>
        <taxon>Bacteria</taxon>
        <taxon>Pseudomonadati</taxon>
        <taxon>Pseudomonadota</taxon>
        <taxon>Alphaproteobacteria</taxon>
        <taxon>Rhodobacterales</taxon>
        <taxon>Roseobacteraceae</taxon>
        <taxon>Primorskyibacter</taxon>
    </lineage>
</organism>
<gene>
    <name evidence="7" type="ORF">GCM10011360_15090</name>
</gene>
<evidence type="ECO:0000256" key="4">
    <source>
        <dbReference type="ARBA" id="ARBA00023136"/>
    </source>
</evidence>
<reference evidence="8" key="1">
    <citation type="journal article" date="2019" name="Int. J. Syst. Evol. Microbiol.">
        <title>The Global Catalogue of Microorganisms (GCM) 10K type strain sequencing project: providing services to taxonomists for standard genome sequencing and annotation.</title>
        <authorList>
            <consortium name="The Broad Institute Genomics Platform"/>
            <consortium name="The Broad Institute Genome Sequencing Center for Infectious Disease"/>
            <person name="Wu L."/>
            <person name="Ma J."/>
        </authorList>
    </citation>
    <scope>NUCLEOTIDE SEQUENCE [LARGE SCALE GENOMIC DNA]</scope>
    <source>
        <strain evidence="8">CGMCC 1.12664</strain>
    </source>
</reference>
<dbReference type="GO" id="GO:0005886">
    <property type="term" value="C:plasma membrane"/>
    <property type="evidence" value="ECO:0007669"/>
    <property type="project" value="UniProtKB-SubCell"/>
</dbReference>
<sequence length="302" mass="30724">MKIAVFFVGALHDTGFNACALEGAEAARDLPGAEIEIVHGTPFDPAAMTSALTAAADRSDAVVFIGGQGNRVTPEVAARFPDRAFAIVQGEVTAPNIASYDVLQEHSAFLAGCLAAKVTRTGTVGHLSGHRVTPGLKGRAAFAAGVAHTDPAVRLVTGFCGTQDDGAVTEAWARAIAGQGADVLFTMLNAARDGATHACRATGIRQIGNVGDWTLADPEVYIASAVARIDLGVRRAVTDLLAGQTPAAVEHLGVAEGAVQLALAPDVDAALAGELATIADRIASGALPVPTTYDGPELELAS</sequence>
<dbReference type="RefSeq" id="WP_188477044.1">
    <property type="nucleotide sequence ID" value="NZ_BMFJ01000001.1"/>
</dbReference>
<dbReference type="EMBL" id="BMFJ01000001">
    <property type="protein sequence ID" value="GGE27839.1"/>
    <property type="molecule type" value="Genomic_DNA"/>
</dbReference>
<accession>A0A917A5A9</accession>
<dbReference type="Pfam" id="PF02608">
    <property type="entry name" value="Bmp"/>
    <property type="match status" value="1"/>
</dbReference>
<dbReference type="AlphaFoldDB" id="A0A917A5A9"/>
<dbReference type="Proteomes" id="UP000612855">
    <property type="component" value="Unassembled WGS sequence"/>
</dbReference>
<keyword evidence="2" id="KW-1003">Cell membrane</keyword>
<dbReference type="Gene3D" id="3.40.50.2300">
    <property type="match status" value="2"/>
</dbReference>
<proteinExistence type="predicted"/>
<comment type="caution">
    <text evidence="7">The sequence shown here is derived from an EMBL/GenBank/DDBJ whole genome shotgun (WGS) entry which is preliminary data.</text>
</comment>
<dbReference type="CDD" id="cd06304">
    <property type="entry name" value="PBP1_BmpA_Med_PnrA-like"/>
    <property type="match status" value="1"/>
</dbReference>